<dbReference type="PANTHER" id="PTHR15549:SF30">
    <property type="entry name" value="MID2 DOMAIN-CONTAINING PROTEIN"/>
    <property type="match status" value="1"/>
</dbReference>
<evidence type="ECO:0000256" key="4">
    <source>
        <dbReference type="ARBA" id="ARBA00023136"/>
    </source>
</evidence>
<dbReference type="InterPro" id="IPR051694">
    <property type="entry name" value="Immunoregulatory_rcpt-like"/>
</dbReference>
<keyword evidence="3 6" id="KW-1133">Transmembrane helix</keyword>
<dbReference type="EMBL" id="JAOQAZ010000005">
    <property type="protein sequence ID" value="KAJ4265944.1"/>
    <property type="molecule type" value="Genomic_DNA"/>
</dbReference>
<gene>
    <name evidence="7" type="ORF">NW762_003917</name>
</gene>
<keyword evidence="4 6" id="KW-0472">Membrane</keyword>
<evidence type="ECO:0000256" key="3">
    <source>
        <dbReference type="ARBA" id="ARBA00022989"/>
    </source>
</evidence>
<evidence type="ECO:0000256" key="2">
    <source>
        <dbReference type="ARBA" id="ARBA00022692"/>
    </source>
</evidence>
<dbReference type="GO" id="GO:0071944">
    <property type="term" value="C:cell periphery"/>
    <property type="evidence" value="ECO:0007669"/>
    <property type="project" value="UniProtKB-ARBA"/>
</dbReference>
<feature type="compositionally biased region" description="Polar residues" evidence="5">
    <location>
        <begin position="138"/>
        <end position="149"/>
    </location>
</feature>
<keyword evidence="2 6" id="KW-0812">Transmembrane</keyword>
<dbReference type="OrthoDB" id="4153189at2759"/>
<organism evidence="7 8">
    <name type="scientific">Fusarium torreyae</name>
    <dbReference type="NCBI Taxonomy" id="1237075"/>
    <lineage>
        <taxon>Eukaryota</taxon>
        <taxon>Fungi</taxon>
        <taxon>Dikarya</taxon>
        <taxon>Ascomycota</taxon>
        <taxon>Pezizomycotina</taxon>
        <taxon>Sordariomycetes</taxon>
        <taxon>Hypocreomycetidae</taxon>
        <taxon>Hypocreales</taxon>
        <taxon>Nectriaceae</taxon>
        <taxon>Fusarium</taxon>
    </lineage>
</organism>
<feature type="region of interest" description="Disordered" evidence="5">
    <location>
        <begin position="207"/>
        <end position="226"/>
    </location>
</feature>
<evidence type="ECO:0000313" key="8">
    <source>
        <dbReference type="Proteomes" id="UP001152049"/>
    </source>
</evidence>
<evidence type="ECO:0000313" key="7">
    <source>
        <dbReference type="EMBL" id="KAJ4265944.1"/>
    </source>
</evidence>
<feature type="region of interest" description="Disordered" evidence="5">
    <location>
        <begin position="123"/>
        <end position="165"/>
    </location>
</feature>
<dbReference type="Proteomes" id="UP001152049">
    <property type="component" value="Unassembled WGS sequence"/>
</dbReference>
<comment type="subcellular location">
    <subcellularLocation>
        <location evidence="1">Membrane</location>
        <topology evidence="1">Single-pass membrane protein</topology>
    </subcellularLocation>
</comment>
<evidence type="ECO:0000256" key="1">
    <source>
        <dbReference type="ARBA" id="ARBA00004167"/>
    </source>
</evidence>
<comment type="caution">
    <text evidence="7">The sequence shown here is derived from an EMBL/GenBank/DDBJ whole genome shotgun (WGS) entry which is preliminary data.</text>
</comment>
<evidence type="ECO:0000256" key="6">
    <source>
        <dbReference type="SAM" id="Phobius"/>
    </source>
</evidence>
<sequence length="302" mass="32189">MATITSGGLSPEQTYAAACVDMIGVFQSCTSKIDGFTGLPFKEQASCYCCRTSRGSVAWTDEIDNYATTCADWAITGEPKTAYLGILFNFQLSDQTANSNPPVAKTFETFCEQYTDVCGTSETASESSFTTDDAGSETDASSSQNTITVTGKDGTDNTGSVIPSTHHHGLSTGAIAGIAAGAGVIALLILAGIFLWCWKRKRYGQDSMGPQQMPPTQQFNNNNGQQQPIYVPHAQQSPDYGNHQFSPMHPANNMYQTSPPATAPWPPPGQPVMQPAGQTHFVAELPALVKEAVEVGSSEIKH</sequence>
<accession>A0A9W8S5Q9</accession>
<feature type="region of interest" description="Disordered" evidence="5">
    <location>
        <begin position="234"/>
        <end position="272"/>
    </location>
</feature>
<feature type="compositionally biased region" description="Polar residues" evidence="5">
    <location>
        <begin position="234"/>
        <end position="245"/>
    </location>
</feature>
<evidence type="ECO:0000256" key="5">
    <source>
        <dbReference type="SAM" id="MobiDB-lite"/>
    </source>
</evidence>
<feature type="compositionally biased region" description="Low complexity" evidence="5">
    <location>
        <begin position="123"/>
        <end position="133"/>
    </location>
</feature>
<dbReference type="GO" id="GO:0016020">
    <property type="term" value="C:membrane"/>
    <property type="evidence" value="ECO:0007669"/>
    <property type="project" value="UniProtKB-SubCell"/>
</dbReference>
<feature type="compositionally biased region" description="Low complexity" evidence="5">
    <location>
        <begin position="217"/>
        <end position="226"/>
    </location>
</feature>
<dbReference type="PANTHER" id="PTHR15549">
    <property type="entry name" value="PAIRED IMMUNOGLOBULIN-LIKE TYPE 2 RECEPTOR"/>
    <property type="match status" value="1"/>
</dbReference>
<keyword evidence="8" id="KW-1185">Reference proteome</keyword>
<name>A0A9W8S5Q9_9HYPO</name>
<dbReference type="AlphaFoldDB" id="A0A9W8S5Q9"/>
<proteinExistence type="predicted"/>
<protein>
    <submittedName>
        <fullName evidence="7">Uncharacterized protein</fullName>
    </submittedName>
</protein>
<feature type="compositionally biased region" description="Pro residues" evidence="5">
    <location>
        <begin position="261"/>
        <end position="270"/>
    </location>
</feature>
<feature type="transmembrane region" description="Helical" evidence="6">
    <location>
        <begin position="174"/>
        <end position="198"/>
    </location>
</feature>
<reference evidence="7" key="1">
    <citation type="submission" date="2022-09" db="EMBL/GenBank/DDBJ databases">
        <title>Fusarium specimens isolated from Avocado Roots.</title>
        <authorList>
            <person name="Stajich J."/>
            <person name="Roper C."/>
            <person name="Heimlech-Rivalta G."/>
        </authorList>
    </citation>
    <scope>NUCLEOTIDE SEQUENCE</scope>
    <source>
        <strain evidence="7">CF00136</strain>
    </source>
</reference>